<dbReference type="EMBL" id="NHTK01006118">
    <property type="protein sequence ID" value="PPQ63583.1"/>
    <property type="molecule type" value="Genomic_DNA"/>
</dbReference>
<organism evidence="2 3">
    <name type="scientific">Panaeolus cyanescens</name>
    <dbReference type="NCBI Taxonomy" id="181874"/>
    <lineage>
        <taxon>Eukaryota</taxon>
        <taxon>Fungi</taxon>
        <taxon>Dikarya</taxon>
        <taxon>Basidiomycota</taxon>
        <taxon>Agaricomycotina</taxon>
        <taxon>Agaricomycetes</taxon>
        <taxon>Agaricomycetidae</taxon>
        <taxon>Agaricales</taxon>
        <taxon>Agaricineae</taxon>
        <taxon>Galeropsidaceae</taxon>
        <taxon>Panaeolus</taxon>
    </lineage>
</organism>
<comment type="caution">
    <text evidence="2">The sequence shown here is derived from an EMBL/GenBank/DDBJ whole genome shotgun (WGS) entry which is preliminary data.</text>
</comment>
<gene>
    <name evidence="2" type="ORF">CVT24_004880</name>
</gene>
<dbReference type="Proteomes" id="UP000284842">
    <property type="component" value="Unassembled WGS sequence"/>
</dbReference>
<reference evidence="2 3" key="1">
    <citation type="journal article" date="2018" name="Evol. Lett.">
        <title>Horizontal gene cluster transfer increased hallucinogenic mushroom diversity.</title>
        <authorList>
            <person name="Reynolds H.T."/>
            <person name="Vijayakumar V."/>
            <person name="Gluck-Thaler E."/>
            <person name="Korotkin H.B."/>
            <person name="Matheny P.B."/>
            <person name="Slot J.C."/>
        </authorList>
    </citation>
    <scope>NUCLEOTIDE SEQUENCE [LARGE SCALE GENOMIC DNA]</scope>
    <source>
        <strain evidence="2 3">2629</strain>
    </source>
</reference>
<feature type="compositionally biased region" description="Polar residues" evidence="1">
    <location>
        <begin position="1"/>
        <end position="17"/>
    </location>
</feature>
<accession>A0A409V9X0</accession>
<keyword evidence="3" id="KW-1185">Reference proteome</keyword>
<dbReference type="AlphaFoldDB" id="A0A409V9X0"/>
<evidence type="ECO:0000313" key="3">
    <source>
        <dbReference type="Proteomes" id="UP000284842"/>
    </source>
</evidence>
<evidence type="ECO:0000256" key="1">
    <source>
        <dbReference type="SAM" id="MobiDB-lite"/>
    </source>
</evidence>
<evidence type="ECO:0000313" key="2">
    <source>
        <dbReference type="EMBL" id="PPQ63583.1"/>
    </source>
</evidence>
<dbReference type="InParanoid" id="A0A409V9X0"/>
<feature type="compositionally biased region" description="Pro residues" evidence="1">
    <location>
        <begin position="189"/>
        <end position="200"/>
    </location>
</feature>
<name>A0A409V9X0_9AGAR</name>
<dbReference type="STRING" id="181874.A0A409V9X0"/>
<feature type="region of interest" description="Disordered" evidence="1">
    <location>
        <begin position="147"/>
        <end position="205"/>
    </location>
</feature>
<feature type="region of interest" description="Disordered" evidence="1">
    <location>
        <begin position="1"/>
        <end position="48"/>
    </location>
</feature>
<dbReference type="OrthoDB" id="3256438at2759"/>
<feature type="compositionally biased region" description="Polar residues" evidence="1">
    <location>
        <begin position="147"/>
        <end position="159"/>
    </location>
</feature>
<proteinExistence type="predicted"/>
<feature type="region of interest" description="Disordered" evidence="1">
    <location>
        <begin position="112"/>
        <end position="131"/>
    </location>
</feature>
<protein>
    <submittedName>
        <fullName evidence="2">Uncharacterized protein</fullName>
    </submittedName>
</protein>
<feature type="compositionally biased region" description="Low complexity" evidence="1">
    <location>
        <begin position="112"/>
        <end position="123"/>
    </location>
</feature>
<sequence>MSLSSLPLPTAPHQLSSTRKRTNSFSYPPPSFTQNPRPTKAPKTMASSPLCRTQSLIFDSSSYTSTTVAHYKSLSYHRDAQRLKRRNAASKEPLSITTRFDDKAGSKYTTVFTTPTHTRTPTTQSSLSSATVPVPVPLSALRTRPARSTNPFATTTPLQKPSKAPQVILPSPSCPVTTRVTHRTSSPLSPTPKPTTPRPVFPRSKAEPDLYKTALKGSLKQSPDGQRVLHMGARLAMSIFVATRELERLVAMDRDAEGDVVMADVSESCSEKEVSPVLTSSWVMVRGDDWEMVECAA</sequence>